<sequence>MAELRRIEQVAEHNSVALGLISRLGTIDPSLKVHFEFSLHPFFATAVEYYSNCPSTNNNT</sequence>
<feature type="domain" description="NAA35-like TPR repeats" evidence="1">
    <location>
        <begin position="1"/>
        <end position="46"/>
    </location>
</feature>
<protein>
    <recommendedName>
        <fullName evidence="1">NAA35-like TPR repeats domain-containing protein</fullName>
    </recommendedName>
</protein>
<dbReference type="Proteomes" id="UP001291623">
    <property type="component" value="Unassembled WGS sequence"/>
</dbReference>
<name>A0AAE1VT25_9SOLA</name>
<accession>A0AAE1VT25</accession>
<evidence type="ECO:0000259" key="1">
    <source>
        <dbReference type="Pfam" id="PF25789"/>
    </source>
</evidence>
<keyword evidence="3" id="KW-1185">Reference proteome</keyword>
<dbReference type="EMBL" id="JAVYJV010000003">
    <property type="protein sequence ID" value="KAK4375596.1"/>
    <property type="molecule type" value="Genomic_DNA"/>
</dbReference>
<dbReference type="Pfam" id="PF25789">
    <property type="entry name" value="TPR_NAA35"/>
    <property type="match status" value="1"/>
</dbReference>
<organism evidence="2 3">
    <name type="scientific">Anisodus tanguticus</name>
    <dbReference type="NCBI Taxonomy" id="243964"/>
    <lineage>
        <taxon>Eukaryota</taxon>
        <taxon>Viridiplantae</taxon>
        <taxon>Streptophyta</taxon>
        <taxon>Embryophyta</taxon>
        <taxon>Tracheophyta</taxon>
        <taxon>Spermatophyta</taxon>
        <taxon>Magnoliopsida</taxon>
        <taxon>eudicotyledons</taxon>
        <taxon>Gunneridae</taxon>
        <taxon>Pentapetalae</taxon>
        <taxon>asterids</taxon>
        <taxon>lamiids</taxon>
        <taxon>Solanales</taxon>
        <taxon>Solanaceae</taxon>
        <taxon>Solanoideae</taxon>
        <taxon>Hyoscyameae</taxon>
        <taxon>Anisodus</taxon>
    </lineage>
</organism>
<proteinExistence type="predicted"/>
<evidence type="ECO:0000313" key="2">
    <source>
        <dbReference type="EMBL" id="KAK4375596.1"/>
    </source>
</evidence>
<dbReference type="InterPro" id="IPR057982">
    <property type="entry name" value="TPR_NAA35"/>
</dbReference>
<gene>
    <name evidence="2" type="ORF">RND71_006273</name>
</gene>
<reference evidence="2" key="1">
    <citation type="submission" date="2023-12" db="EMBL/GenBank/DDBJ databases">
        <title>Genome assembly of Anisodus tanguticus.</title>
        <authorList>
            <person name="Wang Y.-J."/>
        </authorList>
    </citation>
    <scope>NUCLEOTIDE SEQUENCE</scope>
    <source>
        <strain evidence="2">KB-2021</strain>
        <tissue evidence="2">Leaf</tissue>
    </source>
</reference>
<evidence type="ECO:0000313" key="3">
    <source>
        <dbReference type="Proteomes" id="UP001291623"/>
    </source>
</evidence>
<dbReference type="AlphaFoldDB" id="A0AAE1VT25"/>
<comment type="caution">
    <text evidence="2">The sequence shown here is derived from an EMBL/GenBank/DDBJ whole genome shotgun (WGS) entry which is preliminary data.</text>
</comment>